<keyword evidence="2 9" id="KW-0812">Transmembrane</keyword>
<accession>A0A2I0U9H5</accession>
<dbReference type="GO" id="GO:0005886">
    <property type="term" value="C:plasma membrane"/>
    <property type="evidence" value="ECO:0007669"/>
    <property type="project" value="TreeGrafter"/>
</dbReference>
<feature type="transmembrane region" description="Helical" evidence="10">
    <location>
        <begin position="330"/>
        <end position="351"/>
    </location>
</feature>
<dbReference type="PANTHER" id="PTHR45695">
    <property type="entry name" value="LEUCOKININ RECEPTOR-RELATED"/>
    <property type="match status" value="1"/>
</dbReference>
<keyword evidence="8 9" id="KW-0807">Transducer</keyword>
<evidence type="ECO:0000256" key="8">
    <source>
        <dbReference type="ARBA" id="ARBA00023224"/>
    </source>
</evidence>
<reference evidence="13" key="1">
    <citation type="submission" date="2017-11" db="EMBL/GenBank/DDBJ databases">
        <authorList>
            <person name="Lima N.C."/>
            <person name="Parody-Merino A.M."/>
            <person name="Battley P.F."/>
            <person name="Fidler A.E."/>
            <person name="Prosdocimi F."/>
        </authorList>
    </citation>
    <scope>NUCLEOTIDE SEQUENCE [LARGE SCALE GENOMIC DNA]</scope>
</reference>
<dbReference type="Pfam" id="PF00001">
    <property type="entry name" value="7tm_1"/>
    <property type="match status" value="1"/>
</dbReference>
<dbReference type="SUPFAM" id="SSF81321">
    <property type="entry name" value="Family A G protein-coupled receptor-like"/>
    <property type="match status" value="1"/>
</dbReference>
<dbReference type="Gene3D" id="1.20.1070.10">
    <property type="entry name" value="Rhodopsin 7-helix transmembrane proteins"/>
    <property type="match status" value="1"/>
</dbReference>
<sequence>MATIQQDLDRLESWAERNLMKFSEGKCRVQHLGRNNPLHQDRKDRELLERVQQRAMKMIKQTEHFSYEERLRDLGLFSLKKRRLRGDLVNASKYLKGGYQEDGVRLFSVVPGDRTRGNGHKLEYRKFHLNMRKNFFEGDRALEEADQRGCGVSFSGDIQNPPGCIPVQPALGEPALAGVGLGGHQSKAASERGLWIHSRSRKGEQGTPYPQYNPACPPGQQCPEEPAEKHCTNKPISQANRLSGVSPVSHIFPYVAPGSNTSPQRRMTEHKDFASLAAYWKSSNSCQFSPASDIVPVVFSLIFLLGTVGNSLVLAVLLHNGQMGHNTTNLFILNLSLADFFFIVFCVPFQATIYSLEGWVFGSFICKVVRFFIYLTMSASSFTLAAVSVDRYLAICYPLRSRELRTPHNAVAAMALIWGLSVVFAGPYIRLL</sequence>
<keyword evidence="7 9" id="KW-0675">Receptor</keyword>
<evidence type="ECO:0000256" key="1">
    <source>
        <dbReference type="ARBA" id="ARBA00004141"/>
    </source>
</evidence>
<feature type="domain" description="G-protein coupled receptors family 1 profile" evidence="11">
    <location>
        <begin position="309"/>
        <end position="432"/>
    </location>
</feature>
<comment type="subcellular location">
    <subcellularLocation>
        <location evidence="1">Membrane</location>
        <topology evidence="1">Multi-pass membrane protein</topology>
    </subcellularLocation>
</comment>
<dbReference type="GO" id="GO:0004930">
    <property type="term" value="F:G protein-coupled receptor activity"/>
    <property type="evidence" value="ECO:0007669"/>
    <property type="project" value="UniProtKB-KW"/>
</dbReference>
<keyword evidence="4 9" id="KW-0297">G-protein coupled receptor</keyword>
<organism evidence="12 13">
    <name type="scientific">Limosa lapponica baueri</name>
    <dbReference type="NCBI Taxonomy" id="1758121"/>
    <lineage>
        <taxon>Eukaryota</taxon>
        <taxon>Metazoa</taxon>
        <taxon>Chordata</taxon>
        <taxon>Craniata</taxon>
        <taxon>Vertebrata</taxon>
        <taxon>Euteleostomi</taxon>
        <taxon>Archelosauria</taxon>
        <taxon>Archosauria</taxon>
        <taxon>Dinosauria</taxon>
        <taxon>Saurischia</taxon>
        <taxon>Theropoda</taxon>
        <taxon>Coelurosauria</taxon>
        <taxon>Aves</taxon>
        <taxon>Neognathae</taxon>
        <taxon>Neoaves</taxon>
        <taxon>Charadriiformes</taxon>
        <taxon>Scolopacidae</taxon>
        <taxon>Limosa</taxon>
    </lineage>
</organism>
<dbReference type="InterPro" id="IPR000276">
    <property type="entry name" value="GPCR_Rhodpsn"/>
</dbReference>
<evidence type="ECO:0000256" key="5">
    <source>
        <dbReference type="ARBA" id="ARBA00023136"/>
    </source>
</evidence>
<keyword evidence="6" id="KW-1015">Disulfide bond</keyword>
<feature type="transmembrane region" description="Helical" evidence="10">
    <location>
        <begin position="294"/>
        <end position="318"/>
    </location>
</feature>
<dbReference type="Proteomes" id="UP000233556">
    <property type="component" value="Unassembled WGS sequence"/>
</dbReference>
<feature type="transmembrane region" description="Helical" evidence="10">
    <location>
        <begin position="410"/>
        <end position="429"/>
    </location>
</feature>
<evidence type="ECO:0000256" key="3">
    <source>
        <dbReference type="ARBA" id="ARBA00022989"/>
    </source>
</evidence>
<dbReference type="PROSITE" id="PS00237">
    <property type="entry name" value="G_PROTEIN_RECEP_F1_1"/>
    <property type="match status" value="1"/>
</dbReference>
<evidence type="ECO:0000256" key="7">
    <source>
        <dbReference type="ARBA" id="ARBA00023170"/>
    </source>
</evidence>
<dbReference type="AlphaFoldDB" id="A0A2I0U9H5"/>
<dbReference type="OrthoDB" id="9380770at2759"/>
<name>A0A2I0U9H5_LIMLA</name>
<proteinExistence type="inferred from homology"/>
<comment type="similarity">
    <text evidence="9">Belongs to the G-protein coupled receptor 1 family.</text>
</comment>
<dbReference type="InterPro" id="IPR017452">
    <property type="entry name" value="GPCR_Rhodpsn_7TM"/>
</dbReference>
<evidence type="ECO:0000256" key="10">
    <source>
        <dbReference type="SAM" id="Phobius"/>
    </source>
</evidence>
<keyword evidence="13" id="KW-1185">Reference proteome</keyword>
<keyword evidence="5 10" id="KW-0472">Membrane</keyword>
<reference evidence="13" key="2">
    <citation type="submission" date="2017-12" db="EMBL/GenBank/DDBJ databases">
        <title>Genome sequence of the Bar-tailed Godwit (Limosa lapponica baueri).</title>
        <authorList>
            <person name="Lima N.C.B."/>
            <person name="Parody-Merino A.M."/>
            <person name="Battley P.F."/>
            <person name="Fidler A.E."/>
            <person name="Prosdocimi F."/>
        </authorList>
    </citation>
    <scope>NUCLEOTIDE SEQUENCE [LARGE SCALE GENOMIC DNA]</scope>
</reference>
<dbReference type="EMBL" id="KZ505968">
    <property type="protein sequence ID" value="PKU42709.1"/>
    <property type="molecule type" value="Genomic_DNA"/>
</dbReference>
<evidence type="ECO:0000256" key="6">
    <source>
        <dbReference type="ARBA" id="ARBA00023157"/>
    </source>
</evidence>
<evidence type="ECO:0000256" key="4">
    <source>
        <dbReference type="ARBA" id="ARBA00023040"/>
    </source>
</evidence>
<evidence type="ECO:0000259" key="11">
    <source>
        <dbReference type="PROSITE" id="PS50262"/>
    </source>
</evidence>
<evidence type="ECO:0000256" key="2">
    <source>
        <dbReference type="ARBA" id="ARBA00022692"/>
    </source>
</evidence>
<dbReference type="PANTHER" id="PTHR45695:SF31">
    <property type="entry name" value="LOC100125055 PROTEIN"/>
    <property type="match status" value="1"/>
</dbReference>
<evidence type="ECO:0000313" key="13">
    <source>
        <dbReference type="Proteomes" id="UP000233556"/>
    </source>
</evidence>
<evidence type="ECO:0000313" key="12">
    <source>
        <dbReference type="EMBL" id="PKU42709.1"/>
    </source>
</evidence>
<keyword evidence="3 10" id="KW-1133">Transmembrane helix</keyword>
<dbReference type="PROSITE" id="PS50262">
    <property type="entry name" value="G_PROTEIN_RECEP_F1_2"/>
    <property type="match status" value="1"/>
</dbReference>
<feature type="transmembrane region" description="Helical" evidence="10">
    <location>
        <begin position="371"/>
        <end position="389"/>
    </location>
</feature>
<gene>
    <name evidence="12" type="ORF">llap_7009</name>
</gene>
<evidence type="ECO:0000256" key="9">
    <source>
        <dbReference type="RuleBase" id="RU000688"/>
    </source>
</evidence>
<dbReference type="PRINTS" id="PR00237">
    <property type="entry name" value="GPCRRHODOPSN"/>
</dbReference>
<protein>
    <submittedName>
        <fullName evidence="12">Galanin receptor type 2-like</fullName>
    </submittedName>
</protein>
<dbReference type="InterPro" id="IPR000405">
    <property type="entry name" value="Galanin_rcpt"/>
</dbReference>
<dbReference type="PRINTS" id="PR00663">
    <property type="entry name" value="GALANINR"/>
</dbReference>